<dbReference type="PROSITE" id="PS52016">
    <property type="entry name" value="TONB_DEPENDENT_REC_3"/>
    <property type="match status" value="1"/>
</dbReference>
<name>A0A1I0I9Z3_9BACT</name>
<dbReference type="PANTHER" id="PTHR47234:SF3">
    <property type="entry name" value="SECRETIN_TONB SHORT N-TERMINAL DOMAIN-CONTAINING PROTEIN"/>
    <property type="match status" value="1"/>
</dbReference>
<dbReference type="Proteomes" id="UP000198697">
    <property type="component" value="Unassembled WGS sequence"/>
</dbReference>
<keyword evidence="4 8" id="KW-0812">Transmembrane</keyword>
<feature type="chain" id="PRO_5011446447" evidence="10">
    <location>
        <begin position="25"/>
        <end position="940"/>
    </location>
</feature>
<evidence type="ECO:0000256" key="7">
    <source>
        <dbReference type="ARBA" id="ARBA00023237"/>
    </source>
</evidence>
<evidence type="ECO:0000256" key="10">
    <source>
        <dbReference type="SAM" id="SignalP"/>
    </source>
</evidence>
<dbReference type="AlphaFoldDB" id="A0A1I0I9Z3"/>
<feature type="domain" description="TonB-dependent receptor plug" evidence="12">
    <location>
        <begin position="150"/>
        <end position="270"/>
    </location>
</feature>
<evidence type="ECO:0000259" key="11">
    <source>
        <dbReference type="Pfam" id="PF00593"/>
    </source>
</evidence>
<evidence type="ECO:0000256" key="8">
    <source>
        <dbReference type="PROSITE-ProRule" id="PRU01360"/>
    </source>
</evidence>
<evidence type="ECO:0000256" key="1">
    <source>
        <dbReference type="ARBA" id="ARBA00004571"/>
    </source>
</evidence>
<reference evidence="14" key="1">
    <citation type="submission" date="2016-10" db="EMBL/GenBank/DDBJ databases">
        <authorList>
            <person name="Varghese N."/>
            <person name="Submissions S."/>
        </authorList>
    </citation>
    <scope>NUCLEOTIDE SEQUENCE [LARGE SCALE GENOMIC DNA]</scope>
    <source>
        <strain evidence="14">DSM 15310</strain>
    </source>
</reference>
<proteinExistence type="inferred from homology"/>
<keyword evidence="10" id="KW-0732">Signal</keyword>
<dbReference type="InterPro" id="IPR000531">
    <property type="entry name" value="Beta-barrel_TonB"/>
</dbReference>
<evidence type="ECO:0000256" key="3">
    <source>
        <dbReference type="ARBA" id="ARBA00022452"/>
    </source>
</evidence>
<dbReference type="Pfam" id="PF13620">
    <property type="entry name" value="CarboxypepD_reg"/>
    <property type="match status" value="1"/>
</dbReference>
<dbReference type="STRING" id="82805.SAMN04487998_3234"/>
<feature type="signal peptide" evidence="10">
    <location>
        <begin position="1"/>
        <end position="24"/>
    </location>
</feature>
<evidence type="ECO:0000259" key="12">
    <source>
        <dbReference type="Pfam" id="PF07715"/>
    </source>
</evidence>
<evidence type="ECO:0000256" key="6">
    <source>
        <dbReference type="ARBA" id="ARBA00023136"/>
    </source>
</evidence>
<dbReference type="Pfam" id="PF07715">
    <property type="entry name" value="Plug"/>
    <property type="match status" value="1"/>
</dbReference>
<dbReference type="InterPro" id="IPR008969">
    <property type="entry name" value="CarboxyPept-like_regulatory"/>
</dbReference>
<dbReference type="SUPFAM" id="SSF56935">
    <property type="entry name" value="Porins"/>
    <property type="match status" value="1"/>
</dbReference>
<sequence>MTPTFTRSLLVAGCCVLAATATTAQTTDQLATPAVPSEAAADGAESGATAGITGIVSSDKQLNLNEATVTAIHIPTGVRRTARTDEQGRFSINTMLVGGPYAVQISQEGYRTQLLTNVFLEGGKISQFSNVLSPATVAVGTRRTDRTLAESIAPVDVVDMRGLLPLVPQTDLSQLLHQVIPSFNSTRQTTADGADHVEPISLRGLAPDQALVLVNGKRRHTTALVNLLGSRGVGSVGYDLNTLSTNGIDQIEVLRDGAAAQYGSDAIAGVININLKSDNQGGNALLSTGLTSAGDGLTGLLSLNRGLKLGPKGFLNLTADAGYRGPTTRQFDRDLRSWPVFSADAEQERKALAAAGKTYDDYQQRNGDARMKNARGLYNLSVPLSERVRFYSFGSYNFRRGEAAALWRVPSAFEADIVESIFPNGYQPLINTRIHDGSAAAGLELGLGPWKLDLSHVLGGNQMRYDLSNTLNGSMGSGSPTKFDAGGFRFIQNVTNATVTRLFPKALAGTNVAFGGEFRTDYYRIMAGEEASYFDYGRGKDGASGGAQGFPGFDPNSAIRGSRRNVAAFADVEADLTKSWRLEGALRFENYSTFGSAFTYKVASRLRLAQALAVRAGFNTGFRAPALQQALYRQVTSTPTAAGGARFSGIFNNESAIAEAAGIGRLRPETSRNISAGLVLTPTPDLTLTLDAYQIAIDRRILLSGQFGQDSSDQRPRLNAALAAANVEQAQFFTNAANTRTRGLDFVATYRRPLGRGSVNLSLAANLNKTTIKSLEVPAQFQPLQTDNEPGNDYIDQRQLSLVESGNPRQKLILSTGYDIGNFSLLLRNFYFGRVSAYDYNYDLRPEGSAYLEFKGKATTDFTVSFRPRKGMQLTAGVNNVFNVYPDRTLKAAQQGGRLKDAAGNVVLPYDFDVIPYQSTQLPVAGRYFYLKAVYALGSK</sequence>
<dbReference type="Gene3D" id="2.40.170.20">
    <property type="entry name" value="TonB-dependent receptor, beta-barrel domain"/>
    <property type="match status" value="1"/>
</dbReference>
<keyword evidence="6 8" id="KW-0472">Membrane</keyword>
<dbReference type="Pfam" id="PF00593">
    <property type="entry name" value="TonB_dep_Rec_b-barrel"/>
    <property type="match status" value="1"/>
</dbReference>
<protein>
    <submittedName>
        <fullName evidence="13">Iron complex outermembrane recepter protein</fullName>
    </submittedName>
</protein>
<keyword evidence="3 8" id="KW-1134">Transmembrane beta strand</keyword>
<keyword evidence="14" id="KW-1185">Reference proteome</keyword>
<evidence type="ECO:0000256" key="4">
    <source>
        <dbReference type="ARBA" id="ARBA00022692"/>
    </source>
</evidence>
<dbReference type="RefSeq" id="WP_092773458.1">
    <property type="nucleotide sequence ID" value="NZ_FOHS01000004.1"/>
</dbReference>
<dbReference type="InterPro" id="IPR036942">
    <property type="entry name" value="Beta-barrel_TonB_sf"/>
</dbReference>
<accession>A0A1I0I9Z3</accession>
<keyword evidence="5 9" id="KW-0798">TonB box</keyword>
<dbReference type="Gene3D" id="2.60.40.1120">
    <property type="entry name" value="Carboxypeptidase-like, regulatory domain"/>
    <property type="match status" value="1"/>
</dbReference>
<evidence type="ECO:0000313" key="14">
    <source>
        <dbReference type="Proteomes" id="UP000198697"/>
    </source>
</evidence>
<comment type="subcellular location">
    <subcellularLocation>
        <location evidence="1 8">Cell outer membrane</location>
        <topology evidence="1 8">Multi-pass membrane protein</topology>
    </subcellularLocation>
</comment>
<comment type="similarity">
    <text evidence="8 9">Belongs to the TonB-dependent receptor family.</text>
</comment>
<evidence type="ECO:0000256" key="5">
    <source>
        <dbReference type="ARBA" id="ARBA00023077"/>
    </source>
</evidence>
<evidence type="ECO:0000313" key="13">
    <source>
        <dbReference type="EMBL" id="SET93409.1"/>
    </source>
</evidence>
<dbReference type="PANTHER" id="PTHR47234">
    <property type="match status" value="1"/>
</dbReference>
<keyword evidence="7 8" id="KW-0998">Cell outer membrane</keyword>
<evidence type="ECO:0000256" key="9">
    <source>
        <dbReference type="RuleBase" id="RU003357"/>
    </source>
</evidence>
<dbReference type="InterPro" id="IPR012910">
    <property type="entry name" value="Plug_dom"/>
</dbReference>
<dbReference type="GO" id="GO:0009279">
    <property type="term" value="C:cell outer membrane"/>
    <property type="evidence" value="ECO:0007669"/>
    <property type="project" value="UniProtKB-SubCell"/>
</dbReference>
<dbReference type="Gene3D" id="2.170.130.10">
    <property type="entry name" value="TonB-dependent receptor, plug domain"/>
    <property type="match status" value="1"/>
</dbReference>
<dbReference type="InterPro" id="IPR037066">
    <property type="entry name" value="Plug_dom_sf"/>
</dbReference>
<gene>
    <name evidence="13" type="ORF">SAMN04487998_3234</name>
</gene>
<evidence type="ECO:0000256" key="2">
    <source>
        <dbReference type="ARBA" id="ARBA00022448"/>
    </source>
</evidence>
<dbReference type="EMBL" id="FOHS01000004">
    <property type="protein sequence ID" value="SET93409.1"/>
    <property type="molecule type" value="Genomic_DNA"/>
</dbReference>
<feature type="domain" description="TonB-dependent receptor-like beta-barrel" evidence="11">
    <location>
        <begin position="434"/>
        <end position="881"/>
    </location>
</feature>
<organism evidence="13 14">
    <name type="scientific">Hymenobacter actinosclerus</name>
    <dbReference type="NCBI Taxonomy" id="82805"/>
    <lineage>
        <taxon>Bacteria</taxon>
        <taxon>Pseudomonadati</taxon>
        <taxon>Bacteroidota</taxon>
        <taxon>Cytophagia</taxon>
        <taxon>Cytophagales</taxon>
        <taxon>Hymenobacteraceae</taxon>
        <taxon>Hymenobacter</taxon>
    </lineage>
</organism>
<dbReference type="InterPro" id="IPR039426">
    <property type="entry name" value="TonB-dep_rcpt-like"/>
</dbReference>
<keyword evidence="2 8" id="KW-0813">Transport</keyword>
<dbReference type="SUPFAM" id="SSF49464">
    <property type="entry name" value="Carboxypeptidase regulatory domain-like"/>
    <property type="match status" value="1"/>
</dbReference>
<dbReference type="OrthoDB" id="9805434at2"/>